<sequence>MKKLVVLSSFIGILLSIVGQIFGILSDFFISGNARFIGVLAGILVLLSLKARSVAMQSFIVGSSTAIGIMGAGILYFPAAIINVLIGFELNKKMREENTKEYI</sequence>
<dbReference type="EMBL" id="JALAPQ010000025">
    <property type="protein sequence ID" value="MCY8458745.1"/>
    <property type="molecule type" value="Genomic_DNA"/>
</dbReference>
<evidence type="ECO:0000256" key="1">
    <source>
        <dbReference type="SAM" id="Phobius"/>
    </source>
</evidence>
<reference evidence="2" key="1">
    <citation type="submission" date="2022-02" db="EMBL/GenBank/DDBJ databases">
        <title>Crop Bioprotection Bacillus Genome Sequencing.</title>
        <authorList>
            <person name="Dunlap C."/>
        </authorList>
    </citation>
    <scope>NUCLEOTIDE SEQUENCE</scope>
    <source>
        <strain evidence="2">WR1O2A-53</strain>
    </source>
</reference>
<evidence type="ECO:0000313" key="3">
    <source>
        <dbReference type="Proteomes" id="UP001078573"/>
    </source>
</evidence>
<feature type="transmembrane region" description="Helical" evidence="1">
    <location>
        <begin position="59"/>
        <end position="86"/>
    </location>
</feature>
<name>A0A9Q4HNE9_BACSC</name>
<evidence type="ECO:0000313" key="2">
    <source>
        <dbReference type="EMBL" id="MCY8458745.1"/>
    </source>
</evidence>
<keyword evidence="1" id="KW-0472">Membrane</keyword>
<dbReference type="AlphaFoldDB" id="A0A9Q4HNE9"/>
<proteinExistence type="predicted"/>
<protein>
    <submittedName>
        <fullName evidence="2">Permease</fullName>
    </submittedName>
</protein>
<comment type="caution">
    <text evidence="2">The sequence shown here is derived from an EMBL/GenBank/DDBJ whole genome shotgun (WGS) entry which is preliminary data.</text>
</comment>
<dbReference type="Proteomes" id="UP001078573">
    <property type="component" value="Unassembled WGS sequence"/>
</dbReference>
<keyword evidence="1" id="KW-1133">Transmembrane helix</keyword>
<organism evidence="2 3">
    <name type="scientific">Bacillus spizizenii</name>
    <name type="common">Bacillus subtilis subsp. spizizenii</name>
    <dbReference type="NCBI Taxonomy" id="96241"/>
    <lineage>
        <taxon>Bacteria</taxon>
        <taxon>Bacillati</taxon>
        <taxon>Bacillota</taxon>
        <taxon>Bacilli</taxon>
        <taxon>Bacillales</taxon>
        <taxon>Bacillaceae</taxon>
        <taxon>Bacillus</taxon>
    </lineage>
</organism>
<accession>A0A9Q4HNE9</accession>
<gene>
    <name evidence="2" type="ORF">MOC89_18000</name>
</gene>
<keyword evidence="1" id="KW-0812">Transmembrane</keyword>
<feature type="transmembrane region" description="Helical" evidence="1">
    <location>
        <begin position="29"/>
        <end position="47"/>
    </location>
</feature>